<dbReference type="SMART" id="SM00855">
    <property type="entry name" value="PGAM"/>
    <property type="match status" value="1"/>
</dbReference>
<dbReference type="GO" id="GO:0004619">
    <property type="term" value="F:phosphoglycerate mutase activity"/>
    <property type="evidence" value="ECO:0007669"/>
    <property type="project" value="UniProtKB-EC"/>
</dbReference>
<evidence type="ECO:0000256" key="1">
    <source>
        <dbReference type="SAM" id="MobiDB-lite"/>
    </source>
</evidence>
<sequence length="212" mass="22368">MGAEVVLVRHAESIPPRPGGPAESVRPLSDGGLAQAAGLVAELCLPPPDVVYASPYRRAVQTVAPSAAELGLPVLTRTDLREWDSGLAPTPDYARHYAASWADPKHRRPGGESLVELTARASAALVDLVARHPESRIVVGTHGTFLARALVGLGVAVDWPFSRDMASPAVFRVQGLGTPDVRVSGPGLPASRPGFSRDGDPPRRCSRAERRG</sequence>
<gene>
    <name evidence="2" type="ORF">UA74_09725</name>
</gene>
<dbReference type="SUPFAM" id="SSF53254">
    <property type="entry name" value="Phosphoglycerate mutase-like"/>
    <property type="match status" value="1"/>
</dbReference>
<feature type="compositionally biased region" description="Basic and acidic residues" evidence="1">
    <location>
        <begin position="195"/>
        <end position="212"/>
    </location>
</feature>
<evidence type="ECO:0000313" key="2">
    <source>
        <dbReference type="EMBL" id="APU14008.1"/>
    </source>
</evidence>
<dbReference type="Proteomes" id="UP000185511">
    <property type="component" value="Chromosome"/>
</dbReference>
<accession>A0AAC9LA59</accession>
<dbReference type="InterPro" id="IPR029033">
    <property type="entry name" value="His_PPase_superfam"/>
</dbReference>
<feature type="region of interest" description="Disordered" evidence="1">
    <location>
        <begin position="10"/>
        <end position="29"/>
    </location>
</feature>
<dbReference type="GO" id="GO:0005737">
    <property type="term" value="C:cytoplasm"/>
    <property type="evidence" value="ECO:0007669"/>
    <property type="project" value="TreeGrafter"/>
</dbReference>
<dbReference type="InterPro" id="IPR013078">
    <property type="entry name" value="His_Pase_superF_clade-1"/>
</dbReference>
<dbReference type="EC" id="5.4.2.11" evidence="2"/>
<dbReference type="AlphaFoldDB" id="A0AAC9LA59"/>
<dbReference type="Pfam" id="PF00300">
    <property type="entry name" value="His_Phos_1"/>
    <property type="match status" value="1"/>
</dbReference>
<name>A0AAC9LA59_9PSEU</name>
<dbReference type="GO" id="GO:0016791">
    <property type="term" value="F:phosphatase activity"/>
    <property type="evidence" value="ECO:0007669"/>
    <property type="project" value="TreeGrafter"/>
</dbReference>
<dbReference type="KEGG" id="acad:UA74_09725"/>
<evidence type="ECO:0000313" key="3">
    <source>
        <dbReference type="Proteomes" id="UP000185511"/>
    </source>
</evidence>
<organism evidence="2 3">
    <name type="scientific">Actinoalloteichus fjordicus</name>
    <dbReference type="NCBI Taxonomy" id="1612552"/>
    <lineage>
        <taxon>Bacteria</taxon>
        <taxon>Bacillati</taxon>
        <taxon>Actinomycetota</taxon>
        <taxon>Actinomycetes</taxon>
        <taxon>Pseudonocardiales</taxon>
        <taxon>Pseudonocardiaceae</taxon>
        <taxon>Actinoalloteichus</taxon>
    </lineage>
</organism>
<dbReference type="InterPro" id="IPR050275">
    <property type="entry name" value="PGM_Phosphatase"/>
</dbReference>
<keyword evidence="3" id="KW-1185">Reference proteome</keyword>
<dbReference type="PANTHER" id="PTHR48100">
    <property type="entry name" value="BROAD-SPECIFICITY PHOSPHATASE YOR283W-RELATED"/>
    <property type="match status" value="1"/>
</dbReference>
<dbReference type="EMBL" id="CP016076">
    <property type="protein sequence ID" value="APU14008.1"/>
    <property type="molecule type" value="Genomic_DNA"/>
</dbReference>
<dbReference type="RefSeq" id="WP_075739973.1">
    <property type="nucleotide sequence ID" value="NZ_CP016076.1"/>
</dbReference>
<protein>
    <submittedName>
        <fullName evidence="2">Fructose-2,6-bisphosphatase</fullName>
        <ecNumber evidence="2">5.4.2.11</ecNumber>
    </submittedName>
</protein>
<reference evidence="3" key="1">
    <citation type="submission" date="2016-06" db="EMBL/GenBank/DDBJ databases">
        <title>Complete genome sequence of Actinoalloteichus fjordicus DSM 46855 (=ADI127-17), type strain of the new species Actinoalloteichus fjordicus.</title>
        <authorList>
            <person name="Ruckert C."/>
            <person name="Nouioui I."/>
            <person name="Willmese J."/>
            <person name="van Wezel G."/>
            <person name="Klenk H.-P."/>
            <person name="Kalinowski J."/>
            <person name="Zotchev S.B."/>
        </authorList>
    </citation>
    <scope>NUCLEOTIDE SEQUENCE [LARGE SCALE GENOMIC DNA]</scope>
    <source>
        <strain evidence="3">ADI127-7</strain>
    </source>
</reference>
<proteinExistence type="predicted"/>
<dbReference type="PANTHER" id="PTHR48100:SF1">
    <property type="entry name" value="HISTIDINE PHOSPHATASE FAMILY PROTEIN-RELATED"/>
    <property type="match status" value="1"/>
</dbReference>
<dbReference type="Gene3D" id="3.40.50.1240">
    <property type="entry name" value="Phosphoglycerate mutase-like"/>
    <property type="match status" value="1"/>
</dbReference>
<feature type="region of interest" description="Disordered" evidence="1">
    <location>
        <begin position="178"/>
        <end position="212"/>
    </location>
</feature>
<dbReference type="CDD" id="cd07067">
    <property type="entry name" value="HP_PGM_like"/>
    <property type="match status" value="1"/>
</dbReference>
<keyword evidence="2" id="KW-0413">Isomerase</keyword>